<evidence type="ECO:0000256" key="6">
    <source>
        <dbReference type="ARBA" id="ARBA00022679"/>
    </source>
</evidence>
<gene>
    <name evidence="13" type="primary">malQ</name>
    <name evidence="13" type="ORF">ER308_10940</name>
</gene>
<dbReference type="Gene3D" id="3.20.20.80">
    <property type="entry name" value="Glycosidases"/>
    <property type="match status" value="1"/>
</dbReference>
<evidence type="ECO:0000256" key="1">
    <source>
        <dbReference type="ARBA" id="ARBA00000439"/>
    </source>
</evidence>
<dbReference type="PANTHER" id="PTHR32438">
    <property type="entry name" value="4-ALPHA-GLUCANOTRANSFERASE DPE1, CHLOROPLASTIC/AMYLOPLASTIC"/>
    <property type="match status" value="1"/>
</dbReference>
<evidence type="ECO:0000256" key="2">
    <source>
        <dbReference type="ARBA" id="ARBA00005684"/>
    </source>
</evidence>
<keyword evidence="14" id="KW-1185">Reference proteome</keyword>
<organism evidence="13 14">
    <name type="scientific">Egibacter rhizosphaerae</name>
    <dbReference type="NCBI Taxonomy" id="1670831"/>
    <lineage>
        <taxon>Bacteria</taxon>
        <taxon>Bacillati</taxon>
        <taxon>Actinomycetota</taxon>
        <taxon>Nitriliruptoria</taxon>
        <taxon>Egibacterales</taxon>
        <taxon>Egibacteraceae</taxon>
        <taxon>Egibacter</taxon>
    </lineage>
</organism>
<evidence type="ECO:0000256" key="3">
    <source>
        <dbReference type="ARBA" id="ARBA00012560"/>
    </source>
</evidence>
<dbReference type="KEGG" id="erz:ER308_10940"/>
<keyword evidence="6 10" id="KW-0808">Transferase</keyword>
<dbReference type="GO" id="GO:0004134">
    <property type="term" value="F:4-alpha-glucanotransferase activity"/>
    <property type="evidence" value="ECO:0007669"/>
    <property type="project" value="UniProtKB-EC"/>
</dbReference>
<evidence type="ECO:0000256" key="5">
    <source>
        <dbReference type="ARBA" id="ARBA00022676"/>
    </source>
</evidence>
<dbReference type="GO" id="GO:0005975">
    <property type="term" value="P:carbohydrate metabolic process"/>
    <property type="evidence" value="ECO:0007669"/>
    <property type="project" value="InterPro"/>
</dbReference>
<evidence type="ECO:0000256" key="11">
    <source>
        <dbReference type="SAM" id="MobiDB-lite"/>
    </source>
</evidence>
<comment type="catalytic activity">
    <reaction evidence="1 10">
        <text>Transfers a segment of a (1-&gt;4)-alpha-D-glucan to a new position in an acceptor, which may be glucose or a (1-&gt;4)-alpha-D-glucan.</text>
        <dbReference type="EC" id="2.4.1.25"/>
    </reaction>
</comment>
<sequence>MGDTGRQPAGTNPELGRLAHAHGVATAYRDSDERERPVPEDTVRAALRVLGVPCEDQTSIRAALTQANEAPWRRSAPATHVVTGDRPVPVPLALDDDARLTADLTGPGGRRRLAEAAGPDQWGQAATATIDGRRHRAGALALPTDLPLGDHALTLEIAGREGTVTHHSTLVVTPPRAPRPDDVGLGWGWMVQLYALRSESSWGHGDLADLAALARWTGGAGGDFVVVNPLHAANPSVPVEESPYYPSSRRFANPMYLRVDALPEFELLDAADRERVVALARRARRDNTADRIERDAVHARQQAALERLFAAGRSPGREQALASFVAREGRDLTDFATFCAIAERYGTPFSQWPAELRHPHRAEVAAFRAAHAERVRYHQWLQLCCDEQLADSQRAAVDAGLGLGIVHDLAVGVDKGGADAWALQDELGLGVTVGAPPDAFNQQGQDWQQPPLLPNRLPESGYAPFRSMLRAVLRHAGGIRVDHILGLFRLFWIPEGADAADGTYVDYPSDEMLGILALEAHEAGAVLVGEDLGTVPEGVRDALADRHVLSSSVLYFERDDEGELRSADDYPREALASVTTHDLPSAAGWWELADVDLRDELGLHGEGHDPVDARAARQAERDEMAQLLVDDLERVGDVPNEPPGLPAEVQQQVLAMHAFLGRSPARLVAASLHDAVGDLRQPNLPGTVDDYPNWRRPIAAPEPGGARPITLDELTSHPFASRLIETVAAARRQAAEAGQRP</sequence>
<dbReference type="NCBIfam" id="TIGR00217">
    <property type="entry name" value="malQ"/>
    <property type="match status" value="1"/>
</dbReference>
<dbReference type="Pfam" id="PF02446">
    <property type="entry name" value="Glyco_hydro_77"/>
    <property type="match status" value="1"/>
</dbReference>
<accession>A0A411YFI9</accession>
<dbReference type="Proteomes" id="UP000291469">
    <property type="component" value="Chromosome"/>
</dbReference>
<evidence type="ECO:0000256" key="9">
    <source>
        <dbReference type="ARBA" id="ARBA00031501"/>
    </source>
</evidence>
<feature type="domain" description="MalQ N-terminal beta-sandwich" evidence="12">
    <location>
        <begin position="77"/>
        <end position="174"/>
    </location>
</feature>
<dbReference type="InterPro" id="IPR003385">
    <property type="entry name" value="Glyco_hydro_77"/>
</dbReference>
<keyword evidence="5 10" id="KW-0328">Glycosyltransferase</keyword>
<evidence type="ECO:0000256" key="8">
    <source>
        <dbReference type="ARBA" id="ARBA00031423"/>
    </source>
</evidence>
<evidence type="ECO:0000256" key="10">
    <source>
        <dbReference type="RuleBase" id="RU361207"/>
    </source>
</evidence>
<dbReference type="OrthoDB" id="9811841at2"/>
<dbReference type="EMBL" id="CP036402">
    <property type="protein sequence ID" value="QBI20024.1"/>
    <property type="molecule type" value="Genomic_DNA"/>
</dbReference>
<evidence type="ECO:0000313" key="14">
    <source>
        <dbReference type="Proteomes" id="UP000291469"/>
    </source>
</evidence>
<comment type="similarity">
    <text evidence="2 10">Belongs to the disproportionating enzyme family.</text>
</comment>
<evidence type="ECO:0000259" key="12">
    <source>
        <dbReference type="Pfam" id="PF21226"/>
    </source>
</evidence>
<dbReference type="AlphaFoldDB" id="A0A411YFI9"/>
<evidence type="ECO:0000256" key="4">
    <source>
        <dbReference type="ARBA" id="ARBA00020295"/>
    </source>
</evidence>
<evidence type="ECO:0000256" key="7">
    <source>
        <dbReference type="ARBA" id="ARBA00023277"/>
    </source>
</evidence>
<dbReference type="InterPro" id="IPR017853">
    <property type="entry name" value="GH"/>
</dbReference>
<feature type="compositionally biased region" description="Basic and acidic residues" evidence="11">
    <location>
        <begin position="29"/>
        <end position="39"/>
    </location>
</feature>
<feature type="region of interest" description="Disordered" evidence="11">
    <location>
        <begin position="1"/>
        <end position="39"/>
    </location>
</feature>
<reference evidence="13 14" key="1">
    <citation type="submission" date="2019-01" db="EMBL/GenBank/DDBJ databases">
        <title>Egibacter rhizosphaerae EGI 80759T.</title>
        <authorList>
            <person name="Chen D.-D."/>
            <person name="Tian Y."/>
            <person name="Jiao J.-Y."/>
            <person name="Zhang X.-T."/>
            <person name="Zhang Y.-G."/>
            <person name="Zhang Y."/>
            <person name="Xiao M."/>
            <person name="Shu W.-S."/>
            <person name="Li W.-J."/>
        </authorList>
    </citation>
    <scope>NUCLEOTIDE SEQUENCE [LARGE SCALE GENOMIC DNA]</scope>
    <source>
        <strain evidence="13 14">EGI 80759</strain>
    </source>
</reference>
<dbReference type="RefSeq" id="WP_131155021.1">
    <property type="nucleotide sequence ID" value="NZ_CP036402.1"/>
</dbReference>
<dbReference type="PANTHER" id="PTHR32438:SF5">
    <property type="entry name" value="4-ALPHA-GLUCANOTRANSFERASE DPE1, CHLOROPLASTIC_AMYLOPLASTIC"/>
    <property type="match status" value="1"/>
</dbReference>
<dbReference type="EC" id="2.4.1.25" evidence="3 10"/>
<protein>
    <recommendedName>
        <fullName evidence="4 10">4-alpha-glucanotransferase</fullName>
        <ecNumber evidence="3 10">2.4.1.25</ecNumber>
    </recommendedName>
    <alternativeName>
        <fullName evidence="8 10">Amylomaltase</fullName>
    </alternativeName>
    <alternativeName>
        <fullName evidence="9 10">Disproportionating enzyme</fullName>
    </alternativeName>
</protein>
<evidence type="ECO:0000313" key="13">
    <source>
        <dbReference type="EMBL" id="QBI20024.1"/>
    </source>
</evidence>
<keyword evidence="7 10" id="KW-0119">Carbohydrate metabolism</keyword>
<dbReference type="InterPro" id="IPR048458">
    <property type="entry name" value="MalQ_N"/>
</dbReference>
<dbReference type="Pfam" id="PF21226">
    <property type="entry name" value="MalQ_N"/>
    <property type="match status" value="1"/>
</dbReference>
<proteinExistence type="inferred from homology"/>
<name>A0A411YFI9_9ACTN</name>
<dbReference type="SUPFAM" id="SSF51445">
    <property type="entry name" value="(Trans)glycosidases"/>
    <property type="match status" value="1"/>
</dbReference>